<proteinExistence type="predicted"/>
<protein>
    <recommendedName>
        <fullName evidence="1">Calcineurin-like phosphoesterase domain-containing protein</fullName>
    </recommendedName>
</protein>
<feature type="domain" description="Calcineurin-like phosphoesterase" evidence="1">
    <location>
        <begin position="17"/>
        <end position="242"/>
    </location>
</feature>
<evidence type="ECO:0000259" key="1">
    <source>
        <dbReference type="Pfam" id="PF00149"/>
    </source>
</evidence>
<dbReference type="EMBL" id="CP003014">
    <property type="protein sequence ID" value="AEO71271.1"/>
    <property type="molecule type" value="Genomic_DNA"/>
</dbReference>
<evidence type="ECO:0000313" key="2">
    <source>
        <dbReference type="EMBL" id="AEO71271.1"/>
    </source>
</evidence>
<organism evidence="2 3">
    <name type="scientific">Thermothielavioides terrestris (strain ATCC 38088 / NRRL 8126)</name>
    <name type="common">Thielavia terrestris</name>
    <dbReference type="NCBI Taxonomy" id="578455"/>
    <lineage>
        <taxon>Eukaryota</taxon>
        <taxon>Fungi</taxon>
        <taxon>Dikarya</taxon>
        <taxon>Ascomycota</taxon>
        <taxon>Pezizomycotina</taxon>
        <taxon>Sordariomycetes</taxon>
        <taxon>Sordariomycetidae</taxon>
        <taxon>Sordariales</taxon>
        <taxon>Chaetomiaceae</taxon>
        <taxon>Thermothielavioides</taxon>
        <taxon>Thermothielavioides terrestris</taxon>
    </lineage>
</organism>
<dbReference type="PANTHER" id="PTHR37844">
    <property type="entry name" value="SER/THR PROTEIN PHOSPHATASE SUPERFAMILY (AFU_ORTHOLOGUE AFUA_1G14840)"/>
    <property type="match status" value="1"/>
</dbReference>
<gene>
    <name evidence="2" type="ORF">THITE_2123472</name>
</gene>
<dbReference type="Gene3D" id="3.60.21.10">
    <property type="match status" value="1"/>
</dbReference>
<sequence>MAALLEKLRQRLNPQPRIQLLSDLHLEVGQQYSTFTFPAKAPFLLLAGDIGRLSDYDAYRSFLETQAARYRKVFLVLGNHEFYGLTHEAGLAAAHRLAAEPTLSSSLVLLHRTRWDDPDSDLTILGCTLWSAIPREAYPVVEARVSDFKKIDSWTPQKHNDVHRDEVAWLGEQVAQLKPQPKLGNAKPRRLLIATHHAPCVEGTSRPEHVRNPWTPAFATDLLDQDGWGGAVNVWVFGHTHYSTRLMRNGVRLVSNQRGYVLPGSAAAQREDGGWGNKGNEGKGFDAGLVVAV</sequence>
<dbReference type="InterPro" id="IPR004843">
    <property type="entry name" value="Calcineurin-like_PHP"/>
</dbReference>
<dbReference type="SUPFAM" id="SSF56300">
    <property type="entry name" value="Metallo-dependent phosphatases"/>
    <property type="match status" value="1"/>
</dbReference>
<reference evidence="2 3" key="1">
    <citation type="journal article" date="2011" name="Nat. Biotechnol.">
        <title>Comparative genomic analysis of the thermophilic biomass-degrading fungi Myceliophthora thermophila and Thielavia terrestris.</title>
        <authorList>
            <person name="Berka R.M."/>
            <person name="Grigoriev I.V."/>
            <person name="Otillar R."/>
            <person name="Salamov A."/>
            <person name="Grimwood J."/>
            <person name="Reid I."/>
            <person name="Ishmael N."/>
            <person name="John T."/>
            <person name="Darmond C."/>
            <person name="Moisan M.-C."/>
            <person name="Henrissat B."/>
            <person name="Coutinho P.M."/>
            <person name="Lombard V."/>
            <person name="Natvig D.O."/>
            <person name="Lindquist E."/>
            <person name="Schmutz J."/>
            <person name="Lucas S."/>
            <person name="Harris P."/>
            <person name="Powlowski J."/>
            <person name="Bellemare A."/>
            <person name="Taylor D."/>
            <person name="Butler G."/>
            <person name="de Vries R.P."/>
            <person name="Allijn I.E."/>
            <person name="van den Brink J."/>
            <person name="Ushinsky S."/>
            <person name="Storms R."/>
            <person name="Powell A.J."/>
            <person name="Paulsen I.T."/>
            <person name="Elbourne L.D.H."/>
            <person name="Baker S.E."/>
            <person name="Magnuson J."/>
            <person name="LaBoissiere S."/>
            <person name="Clutterbuck A.J."/>
            <person name="Martinez D."/>
            <person name="Wogulis M."/>
            <person name="de Leon A.L."/>
            <person name="Rey M.W."/>
            <person name="Tsang A."/>
        </authorList>
    </citation>
    <scope>NUCLEOTIDE SEQUENCE [LARGE SCALE GENOMIC DNA]</scope>
    <source>
        <strain evidence="3">ATCC 38088 / NRRL 8126</strain>
    </source>
</reference>
<dbReference type="AlphaFoldDB" id="G2RHF9"/>
<name>G2RHF9_THETT</name>
<dbReference type="InterPro" id="IPR029052">
    <property type="entry name" value="Metallo-depent_PP-like"/>
</dbReference>
<dbReference type="Proteomes" id="UP000008181">
    <property type="component" value="Chromosome 6"/>
</dbReference>
<dbReference type="HOGENOM" id="CLU_060372_0_0_1"/>
<keyword evidence="3" id="KW-1185">Reference proteome</keyword>
<dbReference type="Pfam" id="PF00149">
    <property type="entry name" value="Metallophos"/>
    <property type="match status" value="1"/>
</dbReference>
<dbReference type="OrthoDB" id="550558at2759"/>
<evidence type="ECO:0000313" key="3">
    <source>
        <dbReference type="Proteomes" id="UP000008181"/>
    </source>
</evidence>
<accession>G2RHF9</accession>
<dbReference type="PANTHER" id="PTHR37844:SF2">
    <property type="entry name" value="SER_THR PROTEIN PHOSPHATASE SUPERFAMILY (AFU_ORTHOLOGUE AFUA_1G14840)"/>
    <property type="match status" value="1"/>
</dbReference>
<dbReference type="GeneID" id="11523208"/>
<dbReference type="GO" id="GO:0016787">
    <property type="term" value="F:hydrolase activity"/>
    <property type="evidence" value="ECO:0007669"/>
    <property type="project" value="InterPro"/>
</dbReference>
<dbReference type="RefSeq" id="XP_003657607.1">
    <property type="nucleotide sequence ID" value="XM_003657559.1"/>
</dbReference>
<dbReference type="eggNOG" id="ENOG502RZN8">
    <property type="taxonomic scope" value="Eukaryota"/>
</dbReference>
<dbReference type="KEGG" id="ttt:THITE_2123472"/>